<accession>A0A1C3H3Q7</accession>
<dbReference type="NCBIfam" id="TIGR00014">
    <property type="entry name" value="arsC"/>
    <property type="match status" value="1"/>
</dbReference>
<dbReference type="RefSeq" id="WP_079540182.1">
    <property type="nucleotide sequence ID" value="NZ_CP171111.1"/>
</dbReference>
<dbReference type="InterPro" id="IPR006660">
    <property type="entry name" value="Arsenate_reductase-like"/>
</dbReference>
<gene>
    <name evidence="5" type="ORF">CHUV0807_1018</name>
</gene>
<evidence type="ECO:0000313" key="6">
    <source>
        <dbReference type="Proteomes" id="UP000190837"/>
    </source>
</evidence>
<dbReference type="AlphaFoldDB" id="A0A1C3H3Q7"/>
<dbReference type="EMBL" id="FKLO01000038">
    <property type="protein sequence ID" value="SAM62473.1"/>
    <property type="molecule type" value="Genomic_DNA"/>
</dbReference>
<name>A0A1C3H3Q7_9GAMM</name>
<dbReference type="GO" id="GO:0008794">
    <property type="term" value="F:arsenate reductase (glutaredoxin) activity"/>
    <property type="evidence" value="ECO:0007669"/>
    <property type="project" value="UniProtKB-UniRule"/>
</dbReference>
<dbReference type="InterPro" id="IPR036249">
    <property type="entry name" value="Thioredoxin-like_sf"/>
</dbReference>
<evidence type="ECO:0000256" key="2">
    <source>
        <dbReference type="ARBA" id="ARBA00023002"/>
    </source>
</evidence>
<dbReference type="SUPFAM" id="SSF52833">
    <property type="entry name" value="Thioredoxin-like"/>
    <property type="match status" value="1"/>
</dbReference>
<dbReference type="CDD" id="cd03034">
    <property type="entry name" value="ArsC_ArsC"/>
    <property type="match status" value="1"/>
</dbReference>
<reference evidence="6" key="1">
    <citation type="submission" date="2016-04" db="EMBL/GenBank/DDBJ databases">
        <authorList>
            <person name="Tagini F."/>
        </authorList>
    </citation>
    <scope>NUCLEOTIDE SEQUENCE [LARGE SCALE GENOMIC DNA]</scope>
    <source>
        <strain evidence="6">CHUV0807</strain>
    </source>
</reference>
<keyword evidence="2 4" id="KW-0560">Oxidoreductase</keyword>
<dbReference type="EC" id="1.20.4.1" evidence="4"/>
<organism evidence="5 6">
    <name type="scientific">Cardiobacterium hominis</name>
    <dbReference type="NCBI Taxonomy" id="2718"/>
    <lineage>
        <taxon>Bacteria</taxon>
        <taxon>Pseudomonadati</taxon>
        <taxon>Pseudomonadota</taxon>
        <taxon>Gammaproteobacteria</taxon>
        <taxon>Cardiobacteriales</taxon>
        <taxon>Cardiobacteriaceae</taxon>
        <taxon>Cardiobacterium</taxon>
    </lineage>
</organism>
<comment type="similarity">
    <text evidence="1 3 4">Belongs to the ArsC family.</text>
</comment>
<evidence type="ECO:0000256" key="4">
    <source>
        <dbReference type="RuleBase" id="RU362029"/>
    </source>
</evidence>
<dbReference type="Pfam" id="PF03960">
    <property type="entry name" value="ArsC"/>
    <property type="match status" value="1"/>
</dbReference>
<comment type="catalytic activity">
    <reaction evidence="4">
        <text>[glutaredoxin]-dithiol + arsenate + glutathione + H(+) = glutathionyl-S-S-[glutaredoxin] + arsenite + H2O</text>
        <dbReference type="Rhea" id="RHEA:22016"/>
        <dbReference type="Rhea" id="RHEA-COMP:10729"/>
        <dbReference type="Rhea" id="RHEA-COMP:17668"/>
        <dbReference type="ChEBI" id="CHEBI:15377"/>
        <dbReference type="ChEBI" id="CHEBI:15378"/>
        <dbReference type="ChEBI" id="CHEBI:29242"/>
        <dbReference type="ChEBI" id="CHEBI:29950"/>
        <dbReference type="ChEBI" id="CHEBI:48597"/>
        <dbReference type="ChEBI" id="CHEBI:57925"/>
        <dbReference type="ChEBI" id="CHEBI:146199"/>
        <dbReference type="EC" id="1.20.4.1"/>
    </reaction>
</comment>
<evidence type="ECO:0000256" key="3">
    <source>
        <dbReference type="PROSITE-ProRule" id="PRU01282"/>
    </source>
</evidence>
<dbReference type="Proteomes" id="UP000190837">
    <property type="component" value="Unassembled WGS sequence"/>
</dbReference>
<dbReference type="PROSITE" id="PS51353">
    <property type="entry name" value="ARSC"/>
    <property type="match status" value="1"/>
</dbReference>
<protein>
    <recommendedName>
        <fullName evidence="4">Arsenate reductase</fullName>
        <ecNumber evidence="4">1.20.4.1</ecNumber>
    </recommendedName>
</protein>
<proteinExistence type="inferred from homology"/>
<evidence type="ECO:0000313" key="5">
    <source>
        <dbReference type="EMBL" id="SAM62473.1"/>
    </source>
</evidence>
<dbReference type="InterPro" id="IPR006659">
    <property type="entry name" value="Arsenate_reductase"/>
</dbReference>
<sequence>MTITLYHNPRCSTSRSALALLREHGVEPHIIDYLQTPLSRDALAALIARSGLPVRDFLRRKEALYSELQLDTQDDEALLDALAAHPQLFNRPVASSERGVRIGRPAERVLELLEEEK</sequence>
<evidence type="ECO:0000256" key="1">
    <source>
        <dbReference type="ARBA" id="ARBA00007198"/>
    </source>
</evidence>
<dbReference type="PANTHER" id="PTHR30041">
    <property type="entry name" value="ARSENATE REDUCTASE"/>
    <property type="match status" value="1"/>
</dbReference>
<dbReference type="Gene3D" id="3.40.30.10">
    <property type="entry name" value="Glutaredoxin"/>
    <property type="match status" value="1"/>
</dbReference>
<dbReference type="PANTHER" id="PTHR30041:SF4">
    <property type="entry name" value="ARSENATE REDUCTASE"/>
    <property type="match status" value="1"/>
</dbReference>